<reference evidence="5 6" key="2">
    <citation type="journal article" date="2023" name="Plant Pathol.">
        <title>Dismantling and reorganizing Pseudomonas marginalis sensu#lato.</title>
        <authorList>
            <person name="Sawada H."/>
            <person name="Fujikawa T."/>
            <person name="Satou M."/>
        </authorList>
    </citation>
    <scope>NUCLEOTIDE SEQUENCE [LARGE SCALE GENOMIC DNA]</scope>
    <source>
        <strain evidence="5 6">MAFF 302046</strain>
    </source>
</reference>
<dbReference type="Pfam" id="PF00583">
    <property type="entry name" value="Acetyltransf_1"/>
    <property type="match status" value="1"/>
</dbReference>
<comment type="caution">
    <text evidence="5">The sequence shown here is derived from an EMBL/GenBank/DDBJ whole genome shotgun (WGS) entry which is preliminary data.</text>
</comment>
<dbReference type="EMBL" id="JALQCX010000056">
    <property type="protein sequence ID" value="MCK9817523.1"/>
    <property type="molecule type" value="Genomic_DNA"/>
</dbReference>
<dbReference type="PANTHER" id="PTHR43420:SF47">
    <property type="entry name" value="N-ACETYLTRANSFERASE DOMAIN-CONTAINING PROTEIN"/>
    <property type="match status" value="1"/>
</dbReference>
<feature type="compositionally biased region" description="Basic and acidic residues" evidence="3">
    <location>
        <begin position="175"/>
        <end position="186"/>
    </location>
</feature>
<evidence type="ECO:0000259" key="4">
    <source>
        <dbReference type="PROSITE" id="PS51186"/>
    </source>
</evidence>
<gene>
    <name evidence="5" type="ORF">M1B35_26175</name>
</gene>
<organism evidence="5 6">
    <name type="scientific">Pseudomonas morbosilactucae</name>
    <dbReference type="NCBI Taxonomy" id="2938197"/>
    <lineage>
        <taxon>Bacteria</taxon>
        <taxon>Pseudomonadati</taxon>
        <taxon>Pseudomonadota</taxon>
        <taxon>Gammaproteobacteria</taxon>
        <taxon>Pseudomonadales</taxon>
        <taxon>Pseudomonadaceae</taxon>
        <taxon>Pseudomonas</taxon>
    </lineage>
</organism>
<keyword evidence="2" id="KW-0012">Acyltransferase</keyword>
<dbReference type="InterPro" id="IPR050680">
    <property type="entry name" value="YpeA/RimI_acetyltransf"/>
</dbReference>
<keyword evidence="6" id="KW-1185">Reference proteome</keyword>
<dbReference type="PANTHER" id="PTHR43420">
    <property type="entry name" value="ACETYLTRANSFERASE"/>
    <property type="match status" value="1"/>
</dbReference>
<name>A0ABT0JNJ2_9PSED</name>
<dbReference type="CDD" id="cd04301">
    <property type="entry name" value="NAT_SF"/>
    <property type="match status" value="1"/>
</dbReference>
<evidence type="ECO:0000256" key="1">
    <source>
        <dbReference type="ARBA" id="ARBA00022679"/>
    </source>
</evidence>
<dbReference type="InterPro" id="IPR016181">
    <property type="entry name" value="Acyl_CoA_acyltransferase"/>
</dbReference>
<keyword evidence="1" id="KW-0808">Transferase</keyword>
<proteinExistence type="predicted"/>
<sequence length="192" mass="21323">MTAANAAPQSLPPSGSDPVLREQNGDDLAFLQALFVTRRWAEVSAVPGWSDDQRRAFLHSQAELQRRHYEQHYPTADFLIIQQAGRPIGRLCVHREPNEVRIVDIALLPQWQGRGIGSRLLHAVLHLADSQGLACNLSVEQGSRARRLYERLGFQVCGDAGLYTPMQRPAGTHDQPLKDARSEHPGDMPAPP</sequence>
<reference evidence="5 6" key="1">
    <citation type="journal article" date="2022" name="Int. J. Syst. Evol. Microbiol.">
        <title>Pseudomonas aegrilactucae sp. nov. and Pseudomonas morbosilactucae sp. nov., pathogens causing bacterial rot of lettuce in Japan.</title>
        <authorList>
            <person name="Sawada H."/>
            <person name="Fujikawa T."/>
            <person name="Satou M."/>
        </authorList>
    </citation>
    <scope>NUCLEOTIDE SEQUENCE [LARGE SCALE GENOMIC DNA]</scope>
    <source>
        <strain evidence="5 6">MAFF 302046</strain>
    </source>
</reference>
<dbReference type="SUPFAM" id="SSF55729">
    <property type="entry name" value="Acyl-CoA N-acyltransferases (Nat)"/>
    <property type="match status" value="1"/>
</dbReference>
<dbReference type="Gene3D" id="3.40.630.30">
    <property type="match status" value="1"/>
</dbReference>
<feature type="region of interest" description="Disordered" evidence="3">
    <location>
        <begin position="165"/>
        <end position="192"/>
    </location>
</feature>
<accession>A0ABT0JNJ2</accession>
<protein>
    <submittedName>
        <fullName evidence="5">GNAT family N-acetyltransferase</fullName>
    </submittedName>
</protein>
<evidence type="ECO:0000313" key="5">
    <source>
        <dbReference type="EMBL" id="MCK9817523.1"/>
    </source>
</evidence>
<feature type="domain" description="N-acetyltransferase" evidence="4">
    <location>
        <begin position="35"/>
        <end position="171"/>
    </location>
</feature>
<evidence type="ECO:0000256" key="3">
    <source>
        <dbReference type="SAM" id="MobiDB-lite"/>
    </source>
</evidence>
<evidence type="ECO:0000313" key="6">
    <source>
        <dbReference type="Proteomes" id="UP001155163"/>
    </source>
</evidence>
<dbReference type="Proteomes" id="UP001155163">
    <property type="component" value="Unassembled WGS sequence"/>
</dbReference>
<dbReference type="RefSeq" id="WP_268263492.1">
    <property type="nucleotide sequence ID" value="NZ_JALQCX010000056.1"/>
</dbReference>
<dbReference type="PROSITE" id="PS51186">
    <property type="entry name" value="GNAT"/>
    <property type="match status" value="1"/>
</dbReference>
<dbReference type="InterPro" id="IPR000182">
    <property type="entry name" value="GNAT_dom"/>
</dbReference>
<evidence type="ECO:0000256" key="2">
    <source>
        <dbReference type="ARBA" id="ARBA00023315"/>
    </source>
</evidence>